<dbReference type="Pfam" id="PF00528">
    <property type="entry name" value="BPD_transp_1"/>
    <property type="match status" value="1"/>
</dbReference>
<evidence type="ECO:0000256" key="3">
    <source>
        <dbReference type="ARBA" id="ARBA00022475"/>
    </source>
</evidence>
<dbReference type="InterPro" id="IPR050036">
    <property type="entry name" value="CntB"/>
</dbReference>
<comment type="similarity">
    <text evidence="10">Belongs to the binding-protein-dependent transport system permease family. OppBC subfamily.</text>
</comment>
<feature type="transmembrane region" description="Helical" evidence="13">
    <location>
        <begin position="171"/>
        <end position="189"/>
    </location>
</feature>
<feature type="transmembrane region" description="Helical" evidence="13">
    <location>
        <begin position="138"/>
        <end position="159"/>
    </location>
</feature>
<keyword evidence="6 13" id="KW-1133">Transmembrane helix</keyword>
<comment type="subunit">
    <text evidence="11">The complex is composed of two ATP-binding proteins (NikD and NikE), two transmembrane proteins (NikB and NikC) and a solute-binding protein (NikA).</text>
</comment>
<sequence>MGWFIVKRLTSLLPILLGISLITFILLHLTPGDPAVAYLRASHIPPTDEAVASLRAELGLDKPLYIQYVNWLGKVVQLDLGISYVSKKSIWDEIILHFLPTLQLACASLLLIIFISVPLGMISALYKGKLIDQVSRMLAFVSVSMPAFWLGFLFIYFLSVKLDLFPVLGRGTFAHLVLPALTLAFPYIGTYMRLLRTSMLENLNEPFVVYARARGLRESLIIGRHVFKKSLLPVLTGLGMSIGNMLSGAVIVETVFAWPGMGSLFVTSILHRDYPMIQSCLLFMGVIFVVCNLLVDIAYAFLDPRIKWEGEQ</sequence>
<feature type="transmembrane region" description="Helical" evidence="13">
    <location>
        <begin position="12"/>
        <end position="30"/>
    </location>
</feature>
<dbReference type="InterPro" id="IPR035906">
    <property type="entry name" value="MetI-like_sf"/>
</dbReference>
<dbReference type="PANTHER" id="PTHR43163:SF6">
    <property type="entry name" value="DIPEPTIDE TRANSPORT SYSTEM PERMEASE PROTEIN DPPB-RELATED"/>
    <property type="match status" value="1"/>
</dbReference>
<keyword evidence="5 13" id="KW-0812">Transmembrane</keyword>
<dbReference type="STRING" id="1042163.BRLA_c028630"/>
<dbReference type="InterPro" id="IPR000515">
    <property type="entry name" value="MetI-like"/>
</dbReference>
<evidence type="ECO:0000256" key="8">
    <source>
        <dbReference type="ARBA" id="ARBA00023112"/>
    </source>
</evidence>
<evidence type="ECO:0000256" key="7">
    <source>
        <dbReference type="ARBA" id="ARBA00023065"/>
    </source>
</evidence>
<evidence type="ECO:0000256" key="5">
    <source>
        <dbReference type="ARBA" id="ARBA00022692"/>
    </source>
</evidence>
<comment type="subcellular location">
    <subcellularLocation>
        <location evidence="1 13">Cell membrane</location>
        <topology evidence="1 13">Multi-pass membrane protein</topology>
    </subcellularLocation>
</comment>
<dbReference type="NCBIfam" id="NF045470">
    <property type="entry name" value="Opp2B"/>
    <property type="match status" value="1"/>
</dbReference>
<evidence type="ECO:0000313" key="16">
    <source>
        <dbReference type="Proteomes" id="UP000005850"/>
    </source>
</evidence>
<dbReference type="EMBL" id="CP007806">
    <property type="protein sequence ID" value="AIG27177.1"/>
    <property type="molecule type" value="Genomic_DNA"/>
</dbReference>
<name>A0A075R3R6_BRELA</name>
<keyword evidence="16" id="KW-1185">Reference proteome</keyword>
<feature type="domain" description="ABC transmembrane type-1" evidence="14">
    <location>
        <begin position="98"/>
        <end position="299"/>
    </location>
</feature>
<dbReference type="PANTHER" id="PTHR43163">
    <property type="entry name" value="DIPEPTIDE TRANSPORT SYSTEM PERMEASE PROTEIN DPPB-RELATED"/>
    <property type="match status" value="1"/>
</dbReference>
<dbReference type="Proteomes" id="UP000005850">
    <property type="component" value="Chromosome"/>
</dbReference>
<feature type="transmembrane region" description="Helical" evidence="13">
    <location>
        <begin position="231"/>
        <end position="256"/>
    </location>
</feature>
<dbReference type="CDD" id="cd06261">
    <property type="entry name" value="TM_PBP2"/>
    <property type="match status" value="1"/>
</dbReference>
<evidence type="ECO:0000256" key="1">
    <source>
        <dbReference type="ARBA" id="ARBA00004651"/>
    </source>
</evidence>
<evidence type="ECO:0000256" key="10">
    <source>
        <dbReference type="ARBA" id="ARBA00024202"/>
    </source>
</evidence>
<protein>
    <recommendedName>
        <fullName evidence="12">Nickel import system permease protein NikB</fullName>
    </recommendedName>
</protein>
<evidence type="ECO:0000256" key="6">
    <source>
        <dbReference type="ARBA" id="ARBA00022989"/>
    </source>
</evidence>
<evidence type="ECO:0000256" key="9">
    <source>
        <dbReference type="ARBA" id="ARBA00023136"/>
    </source>
</evidence>
<evidence type="ECO:0000313" key="15">
    <source>
        <dbReference type="EMBL" id="AIG27177.1"/>
    </source>
</evidence>
<evidence type="ECO:0000256" key="12">
    <source>
        <dbReference type="ARBA" id="ARBA00044774"/>
    </source>
</evidence>
<keyword evidence="7" id="KW-0406">Ion transport</keyword>
<proteinExistence type="inferred from homology"/>
<dbReference type="HOGENOM" id="CLU_036879_0_2_9"/>
<organism evidence="15 16">
    <name type="scientific">Brevibacillus laterosporus LMG 15441</name>
    <dbReference type="NCBI Taxonomy" id="1042163"/>
    <lineage>
        <taxon>Bacteria</taxon>
        <taxon>Bacillati</taxon>
        <taxon>Bacillota</taxon>
        <taxon>Bacilli</taxon>
        <taxon>Bacillales</taxon>
        <taxon>Paenibacillaceae</taxon>
        <taxon>Brevibacillus</taxon>
    </lineage>
</organism>
<keyword evidence="4" id="KW-0533">Nickel</keyword>
<dbReference type="GO" id="GO:0005886">
    <property type="term" value="C:plasma membrane"/>
    <property type="evidence" value="ECO:0007669"/>
    <property type="project" value="UniProtKB-SubCell"/>
</dbReference>
<dbReference type="SUPFAM" id="SSF161098">
    <property type="entry name" value="MetI-like"/>
    <property type="match status" value="1"/>
</dbReference>
<dbReference type="Pfam" id="PF19300">
    <property type="entry name" value="BPD_transp_1_N"/>
    <property type="match status" value="1"/>
</dbReference>
<dbReference type="GO" id="GO:0015099">
    <property type="term" value="F:nickel cation transmembrane transporter activity"/>
    <property type="evidence" value="ECO:0007669"/>
    <property type="project" value="InterPro"/>
</dbReference>
<evidence type="ECO:0000256" key="11">
    <source>
        <dbReference type="ARBA" id="ARBA00038669"/>
    </source>
</evidence>
<evidence type="ECO:0000256" key="4">
    <source>
        <dbReference type="ARBA" id="ARBA00022596"/>
    </source>
</evidence>
<gene>
    <name evidence="15" type="primary">nikB_1</name>
    <name evidence="15" type="ORF">BRLA_c028630</name>
</gene>
<evidence type="ECO:0000256" key="2">
    <source>
        <dbReference type="ARBA" id="ARBA00022448"/>
    </source>
</evidence>
<dbReference type="eggNOG" id="COG0601">
    <property type="taxonomic scope" value="Bacteria"/>
</dbReference>
<keyword evidence="8" id="KW-0921">Nickel transport</keyword>
<feature type="transmembrane region" description="Helical" evidence="13">
    <location>
        <begin position="102"/>
        <end position="126"/>
    </location>
</feature>
<dbReference type="InterPro" id="IPR050045">
    <property type="entry name" value="Opp2B"/>
</dbReference>
<keyword evidence="3" id="KW-1003">Cell membrane</keyword>
<keyword evidence="9 13" id="KW-0472">Membrane</keyword>
<dbReference type="Gene3D" id="1.10.3720.10">
    <property type="entry name" value="MetI-like"/>
    <property type="match status" value="1"/>
</dbReference>
<dbReference type="AlphaFoldDB" id="A0A075R3R6"/>
<dbReference type="PROSITE" id="PS50928">
    <property type="entry name" value="ABC_TM1"/>
    <property type="match status" value="1"/>
</dbReference>
<evidence type="ECO:0000256" key="13">
    <source>
        <dbReference type="RuleBase" id="RU363032"/>
    </source>
</evidence>
<keyword evidence="2 13" id="KW-0813">Transport</keyword>
<reference evidence="15 16" key="1">
    <citation type="journal article" date="2011" name="J. Bacteriol.">
        <title>Genome sequence of Brevibacillus laterosporus LMG 15441, a pathogen of invertebrates.</title>
        <authorList>
            <person name="Djukic M."/>
            <person name="Poehlein A."/>
            <person name="Thurmer A."/>
            <person name="Daniel R."/>
        </authorList>
    </citation>
    <scope>NUCLEOTIDE SEQUENCE [LARGE SCALE GENOMIC DNA]</scope>
    <source>
        <strain evidence="15 16">LMG 15441</strain>
    </source>
</reference>
<feature type="transmembrane region" description="Helical" evidence="13">
    <location>
        <begin position="276"/>
        <end position="302"/>
    </location>
</feature>
<dbReference type="RefSeq" id="WP_003335963.1">
    <property type="nucleotide sequence ID" value="NZ_CP007806.1"/>
</dbReference>
<accession>A0A075R3R6</accession>
<dbReference type="InterPro" id="IPR045621">
    <property type="entry name" value="BPD_transp_1_N"/>
</dbReference>
<dbReference type="KEGG" id="blr:BRLA_c028630"/>
<evidence type="ECO:0000259" key="14">
    <source>
        <dbReference type="PROSITE" id="PS50928"/>
    </source>
</evidence>
<dbReference type="NCBIfam" id="NF045469">
    <property type="entry name" value="Opp1B"/>
    <property type="match status" value="1"/>
</dbReference>